<dbReference type="Proteomes" id="UP001519064">
    <property type="component" value="Unassembled WGS sequence"/>
</dbReference>
<comment type="caution">
    <text evidence="1">The sequence shown here is derived from an EMBL/GenBank/DDBJ whole genome shotgun (WGS) entry which is preliminary data.</text>
</comment>
<protein>
    <submittedName>
        <fullName evidence="1">Uncharacterized protein</fullName>
    </submittedName>
</protein>
<dbReference type="RefSeq" id="WP_209238694.1">
    <property type="nucleotide sequence ID" value="NZ_JADKMA010000026.1"/>
</dbReference>
<reference evidence="1 2" key="1">
    <citation type="submission" date="2020-11" db="EMBL/GenBank/DDBJ databases">
        <title>Streptomyces spirodelae sp. nov., isolated from duckweed.</title>
        <authorList>
            <person name="Saimee Y."/>
            <person name="Duangmal K."/>
        </authorList>
    </citation>
    <scope>NUCLEOTIDE SEQUENCE [LARGE SCALE GENOMIC DNA]</scope>
    <source>
        <strain evidence="1 2">S16-07</strain>
    </source>
</reference>
<evidence type="ECO:0000313" key="2">
    <source>
        <dbReference type="Proteomes" id="UP001519064"/>
    </source>
</evidence>
<keyword evidence="2" id="KW-1185">Reference proteome</keyword>
<accession>A0ABS3X8A9</accession>
<sequence length="70" mass="7915">MGDGQVLVDRVPPGWVLWWLGGAGYVRLYEAPLAPLLSRWSLVGHRAVELKESARWVTVWHLQPGPGRDR</sequence>
<gene>
    <name evidence="1" type="ORF">ITI46_07805</name>
</gene>
<evidence type="ECO:0000313" key="1">
    <source>
        <dbReference type="EMBL" id="MBO8191596.1"/>
    </source>
</evidence>
<organism evidence="1 2">
    <name type="scientific">Streptomyces oryzae</name>
    <dbReference type="NCBI Taxonomy" id="1434886"/>
    <lineage>
        <taxon>Bacteria</taxon>
        <taxon>Bacillati</taxon>
        <taxon>Actinomycetota</taxon>
        <taxon>Actinomycetes</taxon>
        <taxon>Kitasatosporales</taxon>
        <taxon>Streptomycetaceae</taxon>
        <taxon>Streptomyces</taxon>
    </lineage>
</organism>
<name>A0ABS3X8A9_9ACTN</name>
<proteinExistence type="predicted"/>
<dbReference type="EMBL" id="JADKMA010000026">
    <property type="protein sequence ID" value="MBO8191596.1"/>
    <property type="molecule type" value="Genomic_DNA"/>
</dbReference>